<name>A0A429X313_SIMTE</name>
<dbReference type="InterPro" id="IPR006076">
    <property type="entry name" value="FAD-dep_OxRdtase"/>
</dbReference>
<keyword evidence="7 9" id="KW-0560">Oxidoreductase</keyword>
<evidence type="ECO:0000256" key="6">
    <source>
        <dbReference type="ARBA" id="ARBA00022827"/>
    </source>
</evidence>
<dbReference type="OrthoDB" id="9766796at2"/>
<dbReference type="PANTHER" id="PTHR11985">
    <property type="entry name" value="GLYCEROL-3-PHOSPHATE DEHYDROGENASE"/>
    <property type="match status" value="1"/>
</dbReference>
<dbReference type="InterPro" id="IPR031656">
    <property type="entry name" value="DAO_C"/>
</dbReference>
<evidence type="ECO:0000259" key="10">
    <source>
        <dbReference type="Pfam" id="PF01266"/>
    </source>
</evidence>
<dbReference type="EMBL" id="QYTW02000028">
    <property type="protein sequence ID" value="RST57767.1"/>
    <property type="molecule type" value="Genomic_DNA"/>
</dbReference>
<dbReference type="AlphaFoldDB" id="A0A429X313"/>
<dbReference type="Proteomes" id="UP000287296">
    <property type="component" value="Unassembled WGS sequence"/>
</dbReference>
<organism evidence="12 13">
    <name type="scientific">Siminovitchia terrae</name>
    <name type="common">Bacillus terrae</name>
    <dbReference type="NCBI Taxonomy" id="1914933"/>
    <lineage>
        <taxon>Bacteria</taxon>
        <taxon>Bacillati</taxon>
        <taxon>Bacillota</taxon>
        <taxon>Bacilli</taxon>
        <taxon>Bacillales</taxon>
        <taxon>Bacillaceae</taxon>
        <taxon>Siminovitchia</taxon>
    </lineage>
</organism>
<gene>
    <name evidence="12" type="ORF">D5F11_020585</name>
</gene>
<evidence type="ECO:0000259" key="11">
    <source>
        <dbReference type="Pfam" id="PF16901"/>
    </source>
</evidence>
<dbReference type="Gene3D" id="3.50.50.60">
    <property type="entry name" value="FAD/NAD(P)-binding domain"/>
    <property type="match status" value="1"/>
</dbReference>
<evidence type="ECO:0000256" key="4">
    <source>
        <dbReference type="ARBA" id="ARBA00022630"/>
    </source>
</evidence>
<accession>A0A429X313</accession>
<protein>
    <recommendedName>
        <fullName evidence="9">Glycerol-3-phosphate dehydrogenase</fullName>
        <ecNumber evidence="9">1.1.5.3</ecNumber>
    </recommendedName>
</protein>
<comment type="catalytic activity">
    <reaction evidence="8 9">
        <text>a quinone + sn-glycerol 3-phosphate = dihydroxyacetone phosphate + a quinol</text>
        <dbReference type="Rhea" id="RHEA:18977"/>
        <dbReference type="ChEBI" id="CHEBI:24646"/>
        <dbReference type="ChEBI" id="CHEBI:57597"/>
        <dbReference type="ChEBI" id="CHEBI:57642"/>
        <dbReference type="ChEBI" id="CHEBI:132124"/>
        <dbReference type="EC" id="1.1.5.3"/>
    </reaction>
</comment>
<dbReference type="PROSITE" id="PS00977">
    <property type="entry name" value="FAD_G3PDH_1"/>
    <property type="match status" value="1"/>
</dbReference>
<evidence type="ECO:0000256" key="5">
    <source>
        <dbReference type="ARBA" id="ARBA00022798"/>
    </source>
</evidence>
<dbReference type="PANTHER" id="PTHR11985:SF35">
    <property type="entry name" value="ANAEROBIC GLYCEROL-3-PHOSPHATE DEHYDROGENASE SUBUNIT A"/>
    <property type="match status" value="1"/>
</dbReference>
<evidence type="ECO:0000313" key="12">
    <source>
        <dbReference type="EMBL" id="RST57767.1"/>
    </source>
</evidence>
<dbReference type="GO" id="GO:0019563">
    <property type="term" value="P:glycerol catabolic process"/>
    <property type="evidence" value="ECO:0007669"/>
    <property type="project" value="UniProtKB-UniPathway"/>
</dbReference>
<evidence type="ECO:0000256" key="8">
    <source>
        <dbReference type="ARBA" id="ARBA00049055"/>
    </source>
</evidence>
<dbReference type="SUPFAM" id="SSF54373">
    <property type="entry name" value="FAD-linked reductases, C-terminal domain"/>
    <property type="match status" value="1"/>
</dbReference>
<dbReference type="GO" id="GO:0004368">
    <property type="term" value="F:glycerol-3-phosphate dehydrogenase (quinone) activity"/>
    <property type="evidence" value="ECO:0007669"/>
    <property type="project" value="UniProtKB-EC"/>
</dbReference>
<sequence>MIFSSLARQQILNEMASREYDLLIIGGGITGAGIALDAASRGIQTALVEMNDFASGTSSRSTKLIHGGLRYLKQGEIREVAELGRERAIVYNNAPHVTTPIWMLLPFHKTGTFSKWTTALGLTLYDALASVKKEEKKKMLSPAEAVEKEPLLNKDLLGAGEYVEYRTDDARLTIEVLKTAVQNGADIVNYVKAESFIYRSEQKINGAHVKDVLSQKTYSIRAKIVVNAAGPWVDTMRSADYGGKDIKKHLKLSKGVHIVFDKPKFPLQHAVYFDAPDGRLIFAIPRDGKTYVGTTDTFYNGDLSMVKADKEDREYLLTCIDNYFPDVQLTMADIESSWAGVRPLIYEKGKESTKISRKDEIWESKSGLITIAGGKLTGYRKMAERAVSLVVKRLLLVGKRPFGASTTKKCVLSGGAVGDAEQFLQLINSYARKAVTFGLTEQEIRYLVSKYGSNVDVLLNWSLEARPSVNRLLYAELMYAIHDEMTVSPADFFIRRTGDLYFNIQRINRCKKEAVQLMSDIFKWSTEQKRAYEDELDLQVRKAIDYK</sequence>
<dbReference type="Gene3D" id="3.30.9.10">
    <property type="entry name" value="D-Amino Acid Oxidase, subunit A, domain 2"/>
    <property type="match status" value="1"/>
</dbReference>
<evidence type="ECO:0000256" key="1">
    <source>
        <dbReference type="ARBA" id="ARBA00001974"/>
    </source>
</evidence>
<dbReference type="Pfam" id="PF01266">
    <property type="entry name" value="DAO"/>
    <property type="match status" value="1"/>
</dbReference>
<dbReference type="GO" id="GO:0009331">
    <property type="term" value="C:glycerol-3-phosphate dehydrogenase (FAD) complex"/>
    <property type="evidence" value="ECO:0007669"/>
    <property type="project" value="UniProtKB-UniRule"/>
</dbReference>
<keyword evidence="5" id="KW-0319">Glycerol metabolism</keyword>
<evidence type="ECO:0000256" key="9">
    <source>
        <dbReference type="RuleBase" id="RU361217"/>
    </source>
</evidence>
<dbReference type="GO" id="GO:0046168">
    <property type="term" value="P:glycerol-3-phosphate catabolic process"/>
    <property type="evidence" value="ECO:0007669"/>
    <property type="project" value="TreeGrafter"/>
</dbReference>
<reference evidence="12 13" key="1">
    <citation type="submission" date="2018-12" db="EMBL/GenBank/DDBJ databases">
        <authorList>
            <person name="Sun L."/>
            <person name="Chen Z."/>
        </authorList>
    </citation>
    <scope>NUCLEOTIDE SEQUENCE [LARGE SCALE GENOMIC DNA]</scope>
    <source>
        <strain evidence="12 13">LMG 29736</strain>
    </source>
</reference>
<dbReference type="RefSeq" id="WP_120119228.1">
    <property type="nucleotide sequence ID" value="NZ_QYTW02000028.1"/>
</dbReference>
<keyword evidence="6" id="KW-0274">FAD</keyword>
<dbReference type="InterPro" id="IPR038299">
    <property type="entry name" value="DAO_C_sf"/>
</dbReference>
<proteinExistence type="inferred from homology"/>
<dbReference type="PRINTS" id="PR01001">
    <property type="entry name" value="FADG3PDH"/>
</dbReference>
<evidence type="ECO:0000256" key="3">
    <source>
        <dbReference type="ARBA" id="ARBA00007330"/>
    </source>
</evidence>
<dbReference type="PROSITE" id="PS00978">
    <property type="entry name" value="FAD_G3PDH_2"/>
    <property type="match status" value="1"/>
</dbReference>
<dbReference type="Pfam" id="PF16901">
    <property type="entry name" value="DAO_C"/>
    <property type="match status" value="1"/>
</dbReference>
<evidence type="ECO:0000256" key="2">
    <source>
        <dbReference type="ARBA" id="ARBA00004977"/>
    </source>
</evidence>
<keyword evidence="4 9" id="KW-0285">Flavoprotein</keyword>
<dbReference type="InterPro" id="IPR000447">
    <property type="entry name" value="G3P_DH_FAD-dep"/>
</dbReference>
<dbReference type="EC" id="1.1.5.3" evidence="9"/>
<dbReference type="SUPFAM" id="SSF51905">
    <property type="entry name" value="FAD/NAD(P)-binding domain"/>
    <property type="match status" value="1"/>
</dbReference>
<comment type="cofactor">
    <cofactor evidence="1 9">
        <name>FAD</name>
        <dbReference type="ChEBI" id="CHEBI:57692"/>
    </cofactor>
</comment>
<dbReference type="InterPro" id="IPR036188">
    <property type="entry name" value="FAD/NAD-bd_sf"/>
</dbReference>
<dbReference type="Gene3D" id="1.10.8.870">
    <property type="entry name" value="Alpha-glycerophosphate oxidase, cap domain"/>
    <property type="match status" value="1"/>
</dbReference>
<evidence type="ECO:0000313" key="13">
    <source>
        <dbReference type="Proteomes" id="UP000287296"/>
    </source>
</evidence>
<dbReference type="UniPathway" id="UPA00618">
    <property type="reaction ID" value="UER00674"/>
</dbReference>
<comment type="pathway">
    <text evidence="2">Polyol metabolism; glycerol degradation via glycerol kinase pathway; glycerone phosphate from sn-glycerol 3-phosphate (aerobic route): step 1/1.</text>
</comment>
<comment type="similarity">
    <text evidence="3 9">Belongs to the FAD-dependent glycerol-3-phosphate dehydrogenase family.</text>
</comment>
<feature type="domain" description="Alpha-glycerophosphate oxidase C-terminal" evidence="11">
    <location>
        <begin position="405"/>
        <end position="529"/>
    </location>
</feature>
<evidence type="ECO:0000256" key="7">
    <source>
        <dbReference type="ARBA" id="ARBA00023002"/>
    </source>
</evidence>
<feature type="domain" description="FAD dependent oxidoreductase" evidence="10">
    <location>
        <begin position="21"/>
        <end position="346"/>
    </location>
</feature>
<comment type="caution">
    <text evidence="12">The sequence shown here is derived from an EMBL/GenBank/DDBJ whole genome shotgun (WGS) entry which is preliminary data.</text>
</comment>